<evidence type="ECO:0000256" key="1">
    <source>
        <dbReference type="SAM" id="Phobius"/>
    </source>
</evidence>
<gene>
    <name evidence="2" type="ORF">A3J64_03245</name>
</gene>
<protein>
    <submittedName>
        <fullName evidence="2">Uncharacterized protein</fullName>
    </submittedName>
</protein>
<dbReference type="EMBL" id="MHNB01000014">
    <property type="protein sequence ID" value="OGZ37214.1"/>
    <property type="molecule type" value="Genomic_DNA"/>
</dbReference>
<dbReference type="Proteomes" id="UP000177061">
    <property type="component" value="Unassembled WGS sequence"/>
</dbReference>
<keyword evidence="1" id="KW-0812">Transmembrane</keyword>
<organism evidence="2 3">
    <name type="scientific">Candidatus Portnoybacteria bacterium RIFCSPHIGHO2_12_FULL_38_9</name>
    <dbReference type="NCBI Taxonomy" id="1801997"/>
    <lineage>
        <taxon>Bacteria</taxon>
        <taxon>Candidatus Portnoyibacteriota</taxon>
    </lineage>
</organism>
<dbReference type="AlphaFoldDB" id="A0A1G2FGJ7"/>
<name>A0A1G2FGJ7_9BACT</name>
<proteinExistence type="predicted"/>
<reference evidence="2 3" key="1">
    <citation type="journal article" date="2016" name="Nat. Commun.">
        <title>Thousands of microbial genomes shed light on interconnected biogeochemical processes in an aquifer system.</title>
        <authorList>
            <person name="Anantharaman K."/>
            <person name="Brown C.T."/>
            <person name="Hug L.A."/>
            <person name="Sharon I."/>
            <person name="Castelle C.J."/>
            <person name="Probst A.J."/>
            <person name="Thomas B.C."/>
            <person name="Singh A."/>
            <person name="Wilkins M.J."/>
            <person name="Karaoz U."/>
            <person name="Brodie E.L."/>
            <person name="Williams K.H."/>
            <person name="Hubbard S.S."/>
            <person name="Banfield J.F."/>
        </authorList>
    </citation>
    <scope>NUCLEOTIDE SEQUENCE [LARGE SCALE GENOMIC DNA]</scope>
</reference>
<evidence type="ECO:0000313" key="2">
    <source>
        <dbReference type="EMBL" id="OGZ37214.1"/>
    </source>
</evidence>
<evidence type="ECO:0000313" key="3">
    <source>
        <dbReference type="Proteomes" id="UP000177061"/>
    </source>
</evidence>
<feature type="transmembrane region" description="Helical" evidence="1">
    <location>
        <begin position="58"/>
        <end position="78"/>
    </location>
</feature>
<comment type="caution">
    <text evidence="2">The sequence shown here is derived from an EMBL/GenBank/DDBJ whole genome shotgun (WGS) entry which is preliminary data.</text>
</comment>
<keyword evidence="1" id="KW-1133">Transmembrane helix</keyword>
<dbReference type="STRING" id="1801997.A3J64_03245"/>
<sequence length="83" mass="9469">MEKNISPAKIYGLVKEFFKPINDYRGSLGFFANPQKMVALAHGSDFIAFLPLDYFCRIFSFGAVYLYNFLIGAHRALFCCKSK</sequence>
<accession>A0A1G2FGJ7</accession>
<keyword evidence="1" id="KW-0472">Membrane</keyword>